<proteinExistence type="predicted"/>
<dbReference type="SUPFAM" id="SSF47598">
    <property type="entry name" value="Ribbon-helix-helix"/>
    <property type="match status" value="1"/>
</dbReference>
<keyword evidence="2" id="KW-1185">Reference proteome</keyword>
<dbReference type="RefSeq" id="WP_148621680.1">
    <property type="nucleotide sequence ID" value="NZ_SDGZ01000003.1"/>
</dbReference>
<dbReference type="GO" id="GO:0006355">
    <property type="term" value="P:regulation of DNA-templated transcription"/>
    <property type="evidence" value="ECO:0007669"/>
    <property type="project" value="InterPro"/>
</dbReference>
<reference evidence="1 2" key="1">
    <citation type="submission" date="2019-01" db="EMBL/GenBank/DDBJ databases">
        <title>Weissella sp. nov., a novel lactic acid bacterium isolated from animal feces.</title>
        <authorList>
            <person name="Wang L.-T."/>
        </authorList>
    </citation>
    <scope>NUCLEOTIDE SEQUENCE [LARGE SCALE GENOMIC DNA]</scope>
    <source>
        <strain evidence="1 2">8H-2</strain>
    </source>
</reference>
<evidence type="ECO:0000313" key="2">
    <source>
        <dbReference type="Proteomes" id="UP000371977"/>
    </source>
</evidence>
<dbReference type="AlphaFoldDB" id="A0A6C2CAQ5"/>
<dbReference type="InterPro" id="IPR010985">
    <property type="entry name" value="Ribbon_hlx_hlx"/>
</dbReference>
<gene>
    <name evidence="1" type="ORF">ESZ50_00740</name>
</gene>
<comment type="caution">
    <text evidence="1">The sequence shown here is derived from an EMBL/GenBank/DDBJ whole genome shotgun (WGS) entry which is preliminary data.</text>
</comment>
<protein>
    <submittedName>
        <fullName evidence="1">Uncharacterized protein</fullName>
    </submittedName>
</protein>
<dbReference type="Proteomes" id="UP000371977">
    <property type="component" value="Unassembled WGS sequence"/>
</dbReference>
<accession>A0A6C2CAQ5</accession>
<organism evidence="1 2">
    <name type="scientific">Weissella muntiaci</name>
    <dbReference type="NCBI Taxonomy" id="2508881"/>
    <lineage>
        <taxon>Bacteria</taxon>
        <taxon>Bacillati</taxon>
        <taxon>Bacillota</taxon>
        <taxon>Bacilli</taxon>
        <taxon>Lactobacillales</taxon>
        <taxon>Lactobacillaceae</taxon>
        <taxon>Weissella</taxon>
    </lineage>
</organism>
<dbReference type="EMBL" id="SDGZ01000003">
    <property type="protein sequence ID" value="TYC51094.1"/>
    <property type="molecule type" value="Genomic_DNA"/>
</dbReference>
<sequence length="117" mass="13128">MTNSSKTNVLVRNLSKKTVEIIENEAQKNNISRNSLLQLILENFAENAEQNNATKLLSGPLEDVVNQLNVLTKTMNNSTKVAGDDIQAISDQLNQLNFTMGKFVSINKQLLEKFNNY</sequence>
<evidence type="ECO:0000313" key="1">
    <source>
        <dbReference type="EMBL" id="TYC51094.1"/>
    </source>
</evidence>
<name>A0A6C2CAQ5_9LACO</name>